<evidence type="ECO:0000313" key="3">
    <source>
        <dbReference type="EMBL" id="CAF0855693.1"/>
    </source>
</evidence>
<organism evidence="3 5">
    <name type="scientific">Adineta ricciae</name>
    <name type="common">Rotifer</name>
    <dbReference type="NCBI Taxonomy" id="249248"/>
    <lineage>
        <taxon>Eukaryota</taxon>
        <taxon>Metazoa</taxon>
        <taxon>Spiralia</taxon>
        <taxon>Gnathifera</taxon>
        <taxon>Rotifera</taxon>
        <taxon>Eurotatoria</taxon>
        <taxon>Bdelloidea</taxon>
        <taxon>Adinetida</taxon>
        <taxon>Adinetidae</taxon>
        <taxon>Adineta</taxon>
    </lineage>
</organism>
<keyword evidence="1" id="KW-1133">Transmembrane helix</keyword>
<keyword evidence="1" id="KW-0812">Transmembrane</keyword>
<comment type="caution">
    <text evidence="3">The sequence shown here is derived from an EMBL/GenBank/DDBJ whole genome shotgun (WGS) entry which is preliminary data.</text>
</comment>
<feature type="transmembrane region" description="Helical" evidence="1">
    <location>
        <begin position="44"/>
        <end position="67"/>
    </location>
</feature>
<evidence type="ECO:0000256" key="1">
    <source>
        <dbReference type="SAM" id="Phobius"/>
    </source>
</evidence>
<dbReference type="Proteomes" id="UP000663852">
    <property type="component" value="Unassembled WGS sequence"/>
</dbReference>
<dbReference type="Proteomes" id="UP000663828">
    <property type="component" value="Unassembled WGS sequence"/>
</dbReference>
<reference evidence="3" key="1">
    <citation type="submission" date="2021-02" db="EMBL/GenBank/DDBJ databases">
        <authorList>
            <person name="Nowell W R."/>
        </authorList>
    </citation>
    <scope>NUCLEOTIDE SEQUENCE</scope>
</reference>
<name>A0A813WQF8_ADIRI</name>
<dbReference type="EMBL" id="CAJNOJ010000105">
    <property type="protein sequence ID" value="CAF1120698.1"/>
    <property type="molecule type" value="Genomic_DNA"/>
</dbReference>
<dbReference type="EMBL" id="CAJNOR010000251">
    <property type="protein sequence ID" value="CAF0855693.1"/>
    <property type="molecule type" value="Genomic_DNA"/>
</dbReference>
<evidence type="ECO:0000313" key="5">
    <source>
        <dbReference type="Proteomes" id="UP000663828"/>
    </source>
</evidence>
<gene>
    <name evidence="4" type="ORF">EDS130_LOCUS21036</name>
    <name evidence="3" type="ORF">XAT740_LOCUS5715</name>
</gene>
<evidence type="ECO:0000313" key="4">
    <source>
        <dbReference type="EMBL" id="CAF1120698.1"/>
    </source>
</evidence>
<keyword evidence="1" id="KW-0472">Membrane</keyword>
<protein>
    <submittedName>
        <fullName evidence="3">Uncharacterized protein</fullName>
    </submittedName>
</protein>
<accession>A0A813WQF8</accession>
<evidence type="ECO:0000256" key="2">
    <source>
        <dbReference type="SAM" id="SignalP"/>
    </source>
</evidence>
<dbReference type="AlphaFoldDB" id="A0A813WQF8"/>
<keyword evidence="2" id="KW-0732">Signal</keyword>
<feature type="signal peptide" evidence="2">
    <location>
        <begin position="1"/>
        <end position="22"/>
    </location>
</feature>
<keyword evidence="5" id="KW-1185">Reference proteome</keyword>
<feature type="chain" id="PRO_5036223391" evidence="2">
    <location>
        <begin position="23"/>
        <end position="219"/>
    </location>
</feature>
<proteinExistence type="predicted"/>
<sequence length="219" mass="25391">MFSLLTLGYFLFILLKLSLLTAANKSHSFCATESCVIQQYEQSIINAIMVLIICSILWCIIMFYIYVFTSQQKSRTNATSASVHNSIDSATQNEPHVNIMFESGQWISRYFQRGQWHRSYLHKIAFDMNQNTFVGYGNDDLGQFRTIGQVSLTSSTINMTQTYVRALHDKKMDLKHELTIRLEWNEEQRAFVGKWTSESNGYEGKGSYELRKLQYQIAK</sequence>